<dbReference type="KEGG" id="wgl:WIGMOR_0175"/>
<evidence type="ECO:0000256" key="6">
    <source>
        <dbReference type="ARBA" id="ARBA00022840"/>
    </source>
</evidence>
<dbReference type="RefSeq" id="WP_014353961.1">
    <property type="nucleotide sequence ID" value="NC_016893.1"/>
</dbReference>
<dbReference type="eggNOG" id="COG0124">
    <property type="taxonomic scope" value="Bacteria"/>
</dbReference>
<evidence type="ECO:0000256" key="8">
    <source>
        <dbReference type="ARBA" id="ARBA00023146"/>
    </source>
</evidence>
<feature type="binding site" evidence="11">
    <location>
        <position position="135"/>
    </location>
    <ligand>
        <name>L-histidine</name>
        <dbReference type="ChEBI" id="CHEBI:57595"/>
    </ligand>
</feature>
<protein>
    <recommendedName>
        <fullName evidence="10">Histidine--tRNA ligase</fullName>
        <ecNumber evidence="10">6.1.1.21</ecNumber>
    </recommendedName>
    <alternativeName>
        <fullName evidence="10">Histidyl-tRNA synthetase</fullName>
        <shortName evidence="10">HisRS</shortName>
    </alternativeName>
</protein>
<dbReference type="GO" id="GO:0005524">
    <property type="term" value="F:ATP binding"/>
    <property type="evidence" value="ECO:0007669"/>
    <property type="project" value="UniProtKB-UniRule"/>
</dbReference>
<dbReference type="NCBIfam" id="TIGR00442">
    <property type="entry name" value="hisS"/>
    <property type="match status" value="1"/>
</dbReference>
<feature type="binding site" evidence="11">
    <location>
        <position position="131"/>
    </location>
    <ligand>
        <name>L-histidine</name>
        <dbReference type="ChEBI" id="CHEBI:57595"/>
    </ligand>
</feature>
<evidence type="ECO:0000256" key="5">
    <source>
        <dbReference type="ARBA" id="ARBA00022741"/>
    </source>
</evidence>
<dbReference type="EMBL" id="CP003315">
    <property type="protein sequence ID" value="AFA41022.1"/>
    <property type="molecule type" value="Genomic_DNA"/>
</dbReference>
<reference evidence="13 14" key="1">
    <citation type="journal article" date="2012" name="MBio">
        <title>Insight into the transmission biology and species-specific functional capabilities of tsetse (Diptera: glossinidae) obligate symbiont wigglesworthia.</title>
        <authorList>
            <person name="Rio R.V."/>
            <person name="Symula R.E."/>
            <person name="Wang J."/>
            <person name="Lohs C."/>
            <person name="Wu Y.N."/>
            <person name="Snyder A.K."/>
            <person name="Bjornson R.D."/>
            <person name="Oshima K."/>
            <person name="Biehl B.S."/>
            <person name="Perna N.T."/>
            <person name="Hattori M."/>
            <person name="Aksoy S."/>
        </authorList>
    </citation>
    <scope>NUCLEOTIDE SEQUENCE [LARGE SCALE GENOMIC DNA]</scope>
    <source>
        <strain evidence="13">WGM</strain>
    </source>
</reference>
<organism evidence="13 14">
    <name type="scientific">Wigglesworthia glossinidia endosymbiont of Glossina morsitans morsitans</name>
    <name type="common">Yale colony</name>
    <dbReference type="NCBI Taxonomy" id="1142511"/>
    <lineage>
        <taxon>Bacteria</taxon>
        <taxon>Pseudomonadati</taxon>
        <taxon>Pseudomonadota</taxon>
        <taxon>Gammaproteobacteria</taxon>
        <taxon>Enterobacterales</taxon>
        <taxon>Erwiniaceae</taxon>
        <taxon>Wigglesworthia</taxon>
    </lineage>
</organism>
<dbReference type="Gene3D" id="3.40.50.800">
    <property type="entry name" value="Anticodon-binding domain"/>
    <property type="match status" value="1"/>
</dbReference>
<dbReference type="STRING" id="1142511.WIGMOR_0175"/>
<dbReference type="PANTHER" id="PTHR43707:SF1">
    <property type="entry name" value="HISTIDINE--TRNA LIGASE, MITOCHONDRIAL-RELATED"/>
    <property type="match status" value="1"/>
</dbReference>
<dbReference type="GO" id="GO:0006427">
    <property type="term" value="P:histidyl-tRNA aminoacylation"/>
    <property type="evidence" value="ECO:0007669"/>
    <property type="project" value="UniProtKB-UniRule"/>
</dbReference>
<name>H6Q4G2_WIGGL</name>
<comment type="similarity">
    <text evidence="1 10">Belongs to the class-II aminoacyl-tRNA synthetase family.</text>
</comment>
<dbReference type="Proteomes" id="UP000009061">
    <property type="component" value="Chromosome"/>
</dbReference>
<dbReference type="GO" id="GO:0005737">
    <property type="term" value="C:cytoplasm"/>
    <property type="evidence" value="ECO:0007669"/>
    <property type="project" value="UniProtKB-SubCell"/>
</dbReference>
<keyword evidence="3 10" id="KW-0963">Cytoplasm</keyword>
<dbReference type="AlphaFoldDB" id="H6Q4G2"/>
<proteinExistence type="inferred from homology"/>
<dbReference type="InterPro" id="IPR045864">
    <property type="entry name" value="aa-tRNA-synth_II/BPL/LPL"/>
</dbReference>
<dbReference type="HOGENOM" id="CLU_025113_1_1_6"/>
<dbReference type="PROSITE" id="PS50862">
    <property type="entry name" value="AA_TRNA_LIGASE_II"/>
    <property type="match status" value="1"/>
</dbReference>
<evidence type="ECO:0000313" key="13">
    <source>
        <dbReference type="EMBL" id="AFA41022.1"/>
    </source>
</evidence>
<dbReference type="OrthoDB" id="9800814at2"/>
<dbReference type="InterPro" id="IPR036621">
    <property type="entry name" value="Anticodon-bd_dom_sf"/>
</dbReference>
<comment type="subunit">
    <text evidence="2 10">Homodimer.</text>
</comment>
<keyword evidence="14" id="KW-1185">Reference proteome</keyword>
<dbReference type="InterPro" id="IPR041715">
    <property type="entry name" value="HisRS-like_core"/>
</dbReference>
<feature type="binding site" evidence="11">
    <location>
        <position position="117"/>
    </location>
    <ligand>
        <name>L-histidine</name>
        <dbReference type="ChEBI" id="CHEBI:57595"/>
    </ligand>
</feature>
<evidence type="ECO:0000256" key="7">
    <source>
        <dbReference type="ARBA" id="ARBA00022917"/>
    </source>
</evidence>
<dbReference type="InterPro" id="IPR004516">
    <property type="entry name" value="HisRS/HisZ"/>
</dbReference>
<evidence type="ECO:0000256" key="1">
    <source>
        <dbReference type="ARBA" id="ARBA00008226"/>
    </source>
</evidence>
<keyword evidence="8 10" id="KW-0030">Aminoacyl-tRNA synthetase</keyword>
<evidence type="ECO:0000256" key="4">
    <source>
        <dbReference type="ARBA" id="ARBA00022598"/>
    </source>
</evidence>
<dbReference type="EC" id="6.1.1.21" evidence="10"/>
<feature type="domain" description="Aminoacyl-transfer RNA synthetases class-II family profile" evidence="12">
    <location>
        <begin position="1"/>
        <end position="320"/>
    </location>
</feature>
<evidence type="ECO:0000259" key="12">
    <source>
        <dbReference type="PROSITE" id="PS50862"/>
    </source>
</evidence>
<keyword evidence="5 10" id="KW-0547">Nucleotide-binding</keyword>
<dbReference type="InterPro" id="IPR004154">
    <property type="entry name" value="Anticodon-bd"/>
</dbReference>
<evidence type="ECO:0000256" key="10">
    <source>
        <dbReference type="HAMAP-Rule" id="MF_00127"/>
    </source>
</evidence>
<comment type="catalytic activity">
    <reaction evidence="9 10">
        <text>tRNA(His) + L-histidine + ATP = L-histidyl-tRNA(His) + AMP + diphosphate + H(+)</text>
        <dbReference type="Rhea" id="RHEA:17313"/>
        <dbReference type="Rhea" id="RHEA-COMP:9665"/>
        <dbReference type="Rhea" id="RHEA-COMP:9689"/>
        <dbReference type="ChEBI" id="CHEBI:15378"/>
        <dbReference type="ChEBI" id="CHEBI:30616"/>
        <dbReference type="ChEBI" id="CHEBI:33019"/>
        <dbReference type="ChEBI" id="CHEBI:57595"/>
        <dbReference type="ChEBI" id="CHEBI:78442"/>
        <dbReference type="ChEBI" id="CHEBI:78527"/>
        <dbReference type="ChEBI" id="CHEBI:456215"/>
        <dbReference type="EC" id="6.1.1.21"/>
    </reaction>
</comment>
<sequence>MHIKKNTAHIVRGMKDILPEQTNLWRFIEKKIIKIISNYNYQEIRFPILEHSQVFSRAIGNNNIVVKKEMYTFLDRNSCRLALRPEGTAGCVRSAIYNNLFHNNSIHKLWYIGPMFRYERPQKGRYRQFSQIGLEIFGSDHISAEFELILLTSRIWKNLNIDQDLILEINSIGNFQERENYLKDLKKFIFIYSEKNKIKVQFDFNSNPSKIINAINLTEEESLKIPKIFNYIGENSKNQFLNLCKLLKKSNIPYKINSNLFRGLDYYNDIIFEWMPKILNYSNIAICSGGRYDNLVRQLGGMHTPALGCAIGLDRLILLVEFKQKKIKKDLEYIDIYVITITHDIIIEMLLFVEHLRSSLSYTLKIMTDISQKNCKKKLKTANKLNAKIALILGKKEIKANNITIKYLNSGIQETVHQSRIINIIKKYLKN</sequence>
<dbReference type="HAMAP" id="MF_00127">
    <property type="entry name" value="His_tRNA_synth"/>
    <property type="match status" value="1"/>
</dbReference>
<gene>
    <name evidence="10 13" type="primary">hisS</name>
    <name evidence="13" type="ORF">WIGMOR_0175</name>
</gene>
<evidence type="ECO:0000256" key="11">
    <source>
        <dbReference type="PIRSR" id="PIRSR001549-1"/>
    </source>
</evidence>
<dbReference type="SUPFAM" id="SSF52954">
    <property type="entry name" value="Class II aaRS ABD-related"/>
    <property type="match status" value="1"/>
</dbReference>
<evidence type="ECO:0000256" key="2">
    <source>
        <dbReference type="ARBA" id="ARBA00011738"/>
    </source>
</evidence>
<dbReference type="Pfam" id="PF13393">
    <property type="entry name" value="tRNA-synt_His"/>
    <property type="match status" value="1"/>
</dbReference>
<dbReference type="InterPro" id="IPR015807">
    <property type="entry name" value="His-tRNA-ligase"/>
</dbReference>
<dbReference type="InterPro" id="IPR006195">
    <property type="entry name" value="aa-tRNA-synth_II"/>
</dbReference>
<dbReference type="Gene3D" id="3.30.930.10">
    <property type="entry name" value="Bira Bifunctional Protein, Domain 2"/>
    <property type="match status" value="2"/>
</dbReference>
<dbReference type="SUPFAM" id="SSF55681">
    <property type="entry name" value="Class II aaRS and biotin synthetases"/>
    <property type="match status" value="1"/>
</dbReference>
<feature type="binding site" evidence="11">
    <location>
        <begin position="86"/>
        <end position="88"/>
    </location>
    <ligand>
        <name>L-histidine</name>
        <dbReference type="ChEBI" id="CHEBI:57595"/>
    </ligand>
</feature>
<evidence type="ECO:0000256" key="3">
    <source>
        <dbReference type="ARBA" id="ARBA00022490"/>
    </source>
</evidence>
<evidence type="ECO:0000313" key="14">
    <source>
        <dbReference type="Proteomes" id="UP000009061"/>
    </source>
</evidence>
<feature type="binding site" evidence="11">
    <location>
        <begin position="266"/>
        <end position="267"/>
    </location>
    <ligand>
        <name>L-histidine</name>
        <dbReference type="ChEBI" id="CHEBI:57595"/>
    </ligand>
</feature>
<dbReference type="GO" id="GO:0004821">
    <property type="term" value="F:histidine-tRNA ligase activity"/>
    <property type="evidence" value="ECO:0007669"/>
    <property type="project" value="UniProtKB-UniRule"/>
</dbReference>
<dbReference type="Pfam" id="PF03129">
    <property type="entry name" value="HGTP_anticodon"/>
    <property type="match status" value="1"/>
</dbReference>
<keyword evidence="4 10" id="KW-0436">Ligase</keyword>
<comment type="subcellular location">
    <subcellularLocation>
        <location evidence="10">Cytoplasm</location>
    </subcellularLocation>
</comment>
<dbReference type="CDD" id="cd00773">
    <property type="entry name" value="HisRS-like_core"/>
    <property type="match status" value="1"/>
</dbReference>
<keyword evidence="7 10" id="KW-0648">Protein biosynthesis</keyword>
<dbReference type="PANTHER" id="PTHR43707">
    <property type="entry name" value="HISTIDYL-TRNA SYNTHETASE"/>
    <property type="match status" value="1"/>
</dbReference>
<accession>H6Q4G2</accession>
<feature type="binding site" evidence="11">
    <location>
        <position position="262"/>
    </location>
    <ligand>
        <name>L-histidine</name>
        <dbReference type="ChEBI" id="CHEBI:57595"/>
    </ligand>
</feature>
<keyword evidence="6 10" id="KW-0067">ATP-binding</keyword>
<dbReference type="PIRSF" id="PIRSF001549">
    <property type="entry name" value="His-tRNA_synth"/>
    <property type="match status" value="1"/>
</dbReference>
<evidence type="ECO:0000256" key="9">
    <source>
        <dbReference type="ARBA" id="ARBA00047639"/>
    </source>
</evidence>